<feature type="transmembrane region" description="Helical" evidence="1">
    <location>
        <begin position="277"/>
        <end position="298"/>
    </location>
</feature>
<keyword evidence="1" id="KW-0812">Transmembrane</keyword>
<feature type="transmembrane region" description="Helical" evidence="1">
    <location>
        <begin position="318"/>
        <end position="337"/>
    </location>
</feature>
<evidence type="ECO:0000313" key="3">
    <source>
        <dbReference type="EMBL" id="CBX26761.1"/>
    </source>
</evidence>
<gene>
    <name evidence="3" type="ORF">N47_A07900</name>
</gene>
<protein>
    <recommendedName>
        <fullName evidence="2">CO dehydrogenase/acetyl-CoA synthase delta subunit TIM barrel domain-containing protein</fullName>
    </recommendedName>
</protein>
<feature type="transmembrane region" description="Helical" evidence="1">
    <location>
        <begin position="223"/>
        <end position="246"/>
    </location>
</feature>
<dbReference type="Gene3D" id="3.40.50.11600">
    <property type="match status" value="1"/>
</dbReference>
<reference evidence="3" key="1">
    <citation type="journal article" date="2011" name="Environ. Microbiol.">
        <title>Genomic insights into the metabolic potential of the polycyclic aromatic hydrocarbon degrading sulfate-reducing Deltaproteobacterium N47.</title>
        <authorList>
            <person name="Bergmann F."/>
            <person name="Selesi D."/>
            <person name="Weinmaier T."/>
            <person name="Tischler P."/>
            <person name="Rattei T."/>
            <person name="Meckenstock R.U."/>
        </authorList>
    </citation>
    <scope>NUCLEOTIDE SEQUENCE</scope>
</reference>
<dbReference type="NCBIfam" id="NF040863">
    <property type="entry name" value="HgcA_corrinoid"/>
    <property type="match status" value="1"/>
</dbReference>
<keyword evidence="1" id="KW-1133">Transmembrane helix</keyword>
<accession>E1Y867</accession>
<feature type="transmembrane region" description="Helical" evidence="1">
    <location>
        <begin position="196"/>
        <end position="217"/>
    </location>
</feature>
<evidence type="ECO:0000256" key="1">
    <source>
        <dbReference type="SAM" id="Phobius"/>
    </source>
</evidence>
<feature type="transmembrane region" description="Helical" evidence="1">
    <location>
        <begin position="253"/>
        <end position="271"/>
    </location>
</feature>
<dbReference type="Pfam" id="PF03599">
    <property type="entry name" value="CdhD"/>
    <property type="match status" value="1"/>
</dbReference>
<keyword evidence="1" id="KW-0472">Membrane</keyword>
<evidence type="ECO:0000259" key="2">
    <source>
        <dbReference type="Pfam" id="PF03599"/>
    </source>
</evidence>
<feature type="domain" description="CO dehydrogenase/acetyl-CoA synthase delta subunit TIM barrel" evidence="2">
    <location>
        <begin position="48"/>
        <end position="139"/>
    </location>
</feature>
<dbReference type="EMBL" id="FR695864">
    <property type="protein sequence ID" value="CBX26761.1"/>
    <property type="molecule type" value="Genomic_DNA"/>
</dbReference>
<dbReference type="InterPro" id="IPR016041">
    <property type="entry name" value="Ac-CoA_synth_d_su_TIM-brl"/>
</dbReference>
<dbReference type="AlphaFoldDB" id="E1Y867"/>
<proteinExistence type="predicted"/>
<sequence length="340" mass="37244">MNEKVPGFIRWLTTGAGNVPQINTKLSFADFLGTCKTRFGIGRMNYMVPSGLYAIGAPAKDDPVLVTANYKMSYDKVRSVLTGRNVWLLVLETYGINVWCAAGKGTFSTQELVLRRIGLSNLSKVVAHRRLIMPILAAPGVAAHEVKRQTGFSIRYAAIRAEDLPKYFDNDMMTTAQMKEQTFTFRERAVLIPVELLLALKPTAIAVASLFIISALLQGPRYGLMTVCAYLGAVVSGIAIAPLLLPWLPGRSFAFKGFLTGLAWSAAFYLFADGREWNIFITFAAFLAIPAVSAFYTLNFTGCTPFTSRSGVKKEMRLAMPVMGIAVILSVIFVLVGKLL</sequence>
<organism evidence="3">
    <name type="scientific">uncultured Desulfobacterium sp</name>
    <dbReference type="NCBI Taxonomy" id="201089"/>
    <lineage>
        <taxon>Bacteria</taxon>
        <taxon>Pseudomonadati</taxon>
        <taxon>Thermodesulfobacteriota</taxon>
        <taxon>Desulfobacteria</taxon>
        <taxon>Desulfobacterales</taxon>
        <taxon>Desulfobacteriaceae</taxon>
        <taxon>Desulfobacterium</taxon>
        <taxon>environmental samples</taxon>
    </lineage>
</organism>
<name>E1Y867_9BACT</name>